<dbReference type="PANTHER" id="PTHR21321:SF1">
    <property type="entry name" value="EXOSOME COMPLEX COMPONENT RRP40"/>
    <property type="match status" value="1"/>
</dbReference>
<protein>
    <recommendedName>
        <fullName evidence="9">Ribosomal RNA-processing protein 40</fullName>
    </recommendedName>
</protein>
<gene>
    <name evidence="7" type="ORF">BCR34DRAFT_589440</name>
</gene>
<evidence type="ECO:0000256" key="1">
    <source>
        <dbReference type="ARBA" id="ARBA00004123"/>
    </source>
</evidence>
<dbReference type="Gene3D" id="2.40.50.100">
    <property type="match status" value="1"/>
</dbReference>
<dbReference type="Pfam" id="PF21262">
    <property type="entry name" value="RRP40_S1"/>
    <property type="match status" value="1"/>
</dbReference>
<dbReference type="GO" id="GO:0000177">
    <property type="term" value="C:cytoplasmic exosome (RNase complex)"/>
    <property type="evidence" value="ECO:0007669"/>
    <property type="project" value="TreeGrafter"/>
</dbReference>
<dbReference type="STRING" id="1231657.A0A1Y1ZFZ9"/>
<evidence type="ECO:0008006" key="9">
    <source>
        <dbReference type="Google" id="ProtNLM"/>
    </source>
</evidence>
<keyword evidence="3" id="KW-0271">Exosome</keyword>
<dbReference type="GO" id="GO:0071035">
    <property type="term" value="P:nuclear polyadenylation-dependent rRNA catabolic process"/>
    <property type="evidence" value="ECO:0007669"/>
    <property type="project" value="TreeGrafter"/>
</dbReference>
<name>A0A1Y1ZFZ9_9PLEO</name>
<proteinExistence type="predicted"/>
<dbReference type="InterPro" id="IPR049469">
    <property type="entry name" value="RRP40_KH-I"/>
</dbReference>
<dbReference type="GO" id="GO:0071038">
    <property type="term" value="P:TRAMP-dependent tRNA surveillance pathway"/>
    <property type="evidence" value="ECO:0007669"/>
    <property type="project" value="TreeGrafter"/>
</dbReference>
<evidence type="ECO:0000313" key="8">
    <source>
        <dbReference type="Proteomes" id="UP000193144"/>
    </source>
</evidence>
<dbReference type="Pfam" id="PF18311">
    <property type="entry name" value="Rrp40_N"/>
    <property type="match status" value="1"/>
</dbReference>
<dbReference type="PANTHER" id="PTHR21321">
    <property type="entry name" value="PNAS-3 RELATED"/>
    <property type="match status" value="1"/>
</dbReference>
<dbReference type="InterPro" id="IPR041054">
    <property type="entry name" value="Rrp40_N_euk"/>
</dbReference>
<dbReference type="InterPro" id="IPR026699">
    <property type="entry name" value="Exosome_RNA_bind1/RRP40/RRP4"/>
</dbReference>
<evidence type="ECO:0000259" key="6">
    <source>
        <dbReference type="Pfam" id="PF18311"/>
    </source>
</evidence>
<comment type="subcellular location">
    <subcellularLocation>
        <location evidence="1">Nucleus</location>
    </subcellularLocation>
</comment>
<dbReference type="GO" id="GO:0034475">
    <property type="term" value="P:U4 snRNA 3'-end processing"/>
    <property type="evidence" value="ECO:0007669"/>
    <property type="project" value="TreeGrafter"/>
</dbReference>
<dbReference type="Pfam" id="PF15985">
    <property type="entry name" value="KH_6"/>
    <property type="match status" value="1"/>
</dbReference>
<dbReference type="AlphaFoldDB" id="A0A1Y1ZFZ9"/>
<dbReference type="Gene3D" id="2.40.50.140">
    <property type="entry name" value="Nucleic acid-binding proteins"/>
    <property type="match status" value="1"/>
</dbReference>
<dbReference type="GO" id="GO:0000467">
    <property type="term" value="P:exonucleolytic trimming to generate mature 3'-end of 5.8S rRNA from tricistronic rRNA transcript (SSU-rRNA, 5.8S rRNA, LSU-rRNA)"/>
    <property type="evidence" value="ECO:0007669"/>
    <property type="project" value="TreeGrafter"/>
</dbReference>
<evidence type="ECO:0000259" key="5">
    <source>
        <dbReference type="Pfam" id="PF15985"/>
    </source>
</evidence>
<dbReference type="SUPFAM" id="SSF54791">
    <property type="entry name" value="Eukaryotic type KH-domain (KH-domain type I)"/>
    <property type="match status" value="1"/>
</dbReference>
<keyword evidence="4" id="KW-0694">RNA-binding</keyword>
<dbReference type="CDD" id="cd22526">
    <property type="entry name" value="KH-I_Rrp40"/>
    <property type="match status" value="1"/>
</dbReference>
<dbReference type="GO" id="GO:0071034">
    <property type="term" value="P:CUT catabolic process"/>
    <property type="evidence" value="ECO:0007669"/>
    <property type="project" value="TreeGrafter"/>
</dbReference>
<keyword evidence="2" id="KW-0963">Cytoplasm</keyword>
<reference evidence="7 8" key="1">
    <citation type="submission" date="2016-07" db="EMBL/GenBank/DDBJ databases">
        <title>Pervasive Adenine N6-methylation of Active Genes in Fungi.</title>
        <authorList>
            <consortium name="DOE Joint Genome Institute"/>
            <person name="Mondo S.J."/>
            <person name="Dannebaum R.O."/>
            <person name="Kuo R.C."/>
            <person name="Labutti K."/>
            <person name="Haridas S."/>
            <person name="Kuo A."/>
            <person name="Salamov A."/>
            <person name="Ahrendt S.R."/>
            <person name="Lipzen A."/>
            <person name="Sullivan W."/>
            <person name="Andreopoulos W.B."/>
            <person name="Clum A."/>
            <person name="Lindquist E."/>
            <person name="Daum C."/>
            <person name="Ramamoorthy G.K."/>
            <person name="Gryganskyi A."/>
            <person name="Culley D."/>
            <person name="Magnuson J.K."/>
            <person name="James T.Y."/>
            <person name="O'Malley M.A."/>
            <person name="Stajich J.E."/>
            <person name="Spatafora J.W."/>
            <person name="Visel A."/>
            <person name="Grigoriev I.V."/>
        </authorList>
    </citation>
    <scope>NUCLEOTIDE SEQUENCE [LARGE SCALE GENOMIC DNA]</scope>
    <source>
        <strain evidence="7 8">CBS 115471</strain>
    </source>
</reference>
<evidence type="ECO:0000313" key="7">
    <source>
        <dbReference type="EMBL" id="ORY09188.1"/>
    </source>
</evidence>
<dbReference type="GO" id="GO:0003723">
    <property type="term" value="F:RNA binding"/>
    <property type="evidence" value="ECO:0007669"/>
    <property type="project" value="UniProtKB-KW"/>
</dbReference>
<dbReference type="GO" id="GO:0000176">
    <property type="term" value="C:nuclear exosome (RNase complex)"/>
    <property type="evidence" value="ECO:0007669"/>
    <property type="project" value="TreeGrafter"/>
</dbReference>
<dbReference type="Gene3D" id="3.30.1370.10">
    <property type="entry name" value="K Homology domain, type 1"/>
    <property type="match status" value="1"/>
</dbReference>
<dbReference type="FunFam" id="2.40.50.140:FF:000127">
    <property type="entry name" value="Exosome complex component RRP40"/>
    <property type="match status" value="1"/>
</dbReference>
<dbReference type="EMBL" id="MCFA01000089">
    <property type="protein sequence ID" value="ORY09188.1"/>
    <property type="molecule type" value="Genomic_DNA"/>
</dbReference>
<dbReference type="InterPro" id="IPR004088">
    <property type="entry name" value="KH_dom_type_1"/>
</dbReference>
<dbReference type="SUPFAM" id="SSF50249">
    <property type="entry name" value="Nucleic acid-binding proteins"/>
    <property type="match status" value="1"/>
</dbReference>
<dbReference type="FunFam" id="2.40.50.100:FF:000073">
    <property type="entry name" value="Putative Exosome complex component RRP40"/>
    <property type="match status" value="1"/>
</dbReference>
<dbReference type="GO" id="GO:0071051">
    <property type="term" value="P:poly(A)-dependent snoRNA 3'-end processing"/>
    <property type="evidence" value="ECO:0007669"/>
    <property type="project" value="TreeGrafter"/>
</dbReference>
<dbReference type="InterPro" id="IPR036612">
    <property type="entry name" value="KH_dom_type_1_sf"/>
</dbReference>
<keyword evidence="8" id="KW-1185">Reference proteome</keyword>
<evidence type="ECO:0000256" key="3">
    <source>
        <dbReference type="ARBA" id="ARBA00022835"/>
    </source>
</evidence>
<evidence type="ECO:0000256" key="4">
    <source>
        <dbReference type="ARBA" id="ARBA00022884"/>
    </source>
</evidence>
<dbReference type="OrthoDB" id="340500at2759"/>
<dbReference type="Proteomes" id="UP000193144">
    <property type="component" value="Unassembled WGS sequence"/>
</dbReference>
<comment type="caution">
    <text evidence="7">The sequence shown here is derived from an EMBL/GenBank/DDBJ whole genome shotgun (WGS) entry which is preliminary data.</text>
</comment>
<organism evidence="7 8">
    <name type="scientific">Clohesyomyces aquaticus</name>
    <dbReference type="NCBI Taxonomy" id="1231657"/>
    <lineage>
        <taxon>Eukaryota</taxon>
        <taxon>Fungi</taxon>
        <taxon>Dikarya</taxon>
        <taxon>Ascomycota</taxon>
        <taxon>Pezizomycotina</taxon>
        <taxon>Dothideomycetes</taxon>
        <taxon>Pleosporomycetidae</taxon>
        <taxon>Pleosporales</taxon>
        <taxon>Lindgomycetaceae</taxon>
        <taxon>Clohesyomyces</taxon>
    </lineage>
</organism>
<evidence type="ECO:0000256" key="2">
    <source>
        <dbReference type="ARBA" id="ARBA00022490"/>
    </source>
</evidence>
<accession>A0A1Y1ZFZ9</accession>
<feature type="domain" description="K Homology" evidence="5">
    <location>
        <begin position="161"/>
        <end position="211"/>
    </location>
</feature>
<feature type="domain" description="Exosome complex exonuclease Rrp40 N-terminal" evidence="6">
    <location>
        <begin position="32"/>
        <end position="71"/>
    </location>
</feature>
<sequence length="245" mass="25550">MASSLASLTVVLPGDSISPSALPQPAKKTKPLTLGPGLRHLPPDTIASTIAGALVTDPRKNAAWIEHNSGRYLPTSGDLVIATVNTSGADIFNCLITPHTPYAALPHLAFEGATRKTRPQLPTNSLVYCRIVNAGKDSSPELTCVDPSTGKSEGLGPLKGGMVFPISMGMARRLLAGKKGGVTVLEGLSEKMGFEVAVGRNGALWVDGGSVKVTLAVGRAVQEVDERALGEKGQKKIVERVLRGL</sequence>
<dbReference type="InterPro" id="IPR012340">
    <property type="entry name" value="NA-bd_OB-fold"/>
</dbReference>